<evidence type="ECO:0000256" key="1">
    <source>
        <dbReference type="SAM" id="Phobius"/>
    </source>
</evidence>
<dbReference type="AlphaFoldDB" id="A0A6C0D9R4"/>
<proteinExistence type="predicted"/>
<evidence type="ECO:0000313" key="2">
    <source>
        <dbReference type="EMBL" id="QHT12385.1"/>
    </source>
</evidence>
<organism evidence="2">
    <name type="scientific">viral metagenome</name>
    <dbReference type="NCBI Taxonomy" id="1070528"/>
    <lineage>
        <taxon>unclassified sequences</taxon>
        <taxon>metagenomes</taxon>
        <taxon>organismal metagenomes</taxon>
    </lineage>
</organism>
<dbReference type="EMBL" id="MN739544">
    <property type="protein sequence ID" value="QHT12385.1"/>
    <property type="molecule type" value="Genomic_DNA"/>
</dbReference>
<feature type="transmembrane region" description="Helical" evidence="1">
    <location>
        <begin position="30"/>
        <end position="49"/>
    </location>
</feature>
<accession>A0A6C0D9R4</accession>
<keyword evidence="1" id="KW-0472">Membrane</keyword>
<keyword evidence="1" id="KW-1133">Transmembrane helix</keyword>
<reference evidence="2" key="1">
    <citation type="journal article" date="2020" name="Nature">
        <title>Giant virus diversity and host interactions through global metagenomics.</title>
        <authorList>
            <person name="Schulz F."/>
            <person name="Roux S."/>
            <person name="Paez-Espino D."/>
            <person name="Jungbluth S."/>
            <person name="Walsh D.A."/>
            <person name="Denef V.J."/>
            <person name="McMahon K.D."/>
            <person name="Konstantinidis K.T."/>
            <person name="Eloe-Fadrosh E.A."/>
            <person name="Kyrpides N.C."/>
            <person name="Woyke T."/>
        </authorList>
    </citation>
    <scope>NUCLEOTIDE SEQUENCE</scope>
    <source>
        <strain evidence="2">GVMAG-M-3300023174-129</strain>
    </source>
</reference>
<sequence>MELFLPSLLVLFLSGILVFLVIPRFSPFSIFMLCSIFLVIASYLHFSIYANEYRNLMFFDISSYGSIILIITITLGIAFATSNLLKGIQFKMPRIIISDSKQISNVKDFTNIPLSKIRELEEQV</sequence>
<name>A0A6C0D9R4_9ZZZZ</name>
<feature type="transmembrane region" description="Helical" evidence="1">
    <location>
        <begin position="6"/>
        <end position="23"/>
    </location>
</feature>
<feature type="transmembrane region" description="Helical" evidence="1">
    <location>
        <begin position="61"/>
        <end position="85"/>
    </location>
</feature>
<keyword evidence="1" id="KW-0812">Transmembrane</keyword>
<protein>
    <submittedName>
        <fullName evidence="2">Uncharacterized protein</fullName>
    </submittedName>
</protein>